<dbReference type="AlphaFoldDB" id="A0AAN9RKF0"/>
<dbReference type="EMBL" id="JAYMYS010000040">
    <property type="protein sequence ID" value="KAK7375936.1"/>
    <property type="molecule type" value="Genomic_DNA"/>
</dbReference>
<evidence type="ECO:0000313" key="1">
    <source>
        <dbReference type="EMBL" id="KAK7375936.1"/>
    </source>
</evidence>
<evidence type="ECO:0000313" key="2">
    <source>
        <dbReference type="Proteomes" id="UP001386955"/>
    </source>
</evidence>
<protein>
    <submittedName>
        <fullName evidence="1">Uncharacterized protein</fullName>
    </submittedName>
</protein>
<proteinExistence type="predicted"/>
<gene>
    <name evidence="1" type="ORF">VNO78_35251</name>
</gene>
<dbReference type="Proteomes" id="UP001386955">
    <property type="component" value="Unassembled WGS sequence"/>
</dbReference>
<organism evidence="1 2">
    <name type="scientific">Psophocarpus tetragonolobus</name>
    <name type="common">Winged bean</name>
    <name type="synonym">Dolichos tetragonolobus</name>
    <dbReference type="NCBI Taxonomy" id="3891"/>
    <lineage>
        <taxon>Eukaryota</taxon>
        <taxon>Viridiplantae</taxon>
        <taxon>Streptophyta</taxon>
        <taxon>Embryophyta</taxon>
        <taxon>Tracheophyta</taxon>
        <taxon>Spermatophyta</taxon>
        <taxon>Magnoliopsida</taxon>
        <taxon>eudicotyledons</taxon>
        <taxon>Gunneridae</taxon>
        <taxon>Pentapetalae</taxon>
        <taxon>rosids</taxon>
        <taxon>fabids</taxon>
        <taxon>Fabales</taxon>
        <taxon>Fabaceae</taxon>
        <taxon>Papilionoideae</taxon>
        <taxon>50 kb inversion clade</taxon>
        <taxon>NPAAA clade</taxon>
        <taxon>indigoferoid/millettioid clade</taxon>
        <taxon>Phaseoleae</taxon>
        <taxon>Psophocarpus</taxon>
    </lineage>
</organism>
<accession>A0AAN9RKF0</accession>
<name>A0AAN9RKF0_PSOTE</name>
<reference evidence="1 2" key="1">
    <citation type="submission" date="2024-01" db="EMBL/GenBank/DDBJ databases">
        <title>The genomes of 5 underutilized Papilionoideae crops provide insights into root nodulation and disease resistanc.</title>
        <authorList>
            <person name="Jiang F."/>
        </authorList>
    </citation>
    <scope>NUCLEOTIDE SEQUENCE [LARGE SCALE GENOMIC DNA]</scope>
    <source>
        <strain evidence="1">DUOXIRENSHENG_FW03</strain>
        <tissue evidence="1">Leaves</tissue>
    </source>
</reference>
<sequence length="105" mass="12077">MLFGLLPKLGLKPKAWIWFKKKWTKTWLSLNPGEQAHHFDKSRLTLSNGLASISKKIFFLFLFILMDHSQLAEGLSTGSPPATWKEDPPTELSFRAMRLLKSTLY</sequence>
<comment type="caution">
    <text evidence="1">The sequence shown here is derived from an EMBL/GenBank/DDBJ whole genome shotgun (WGS) entry which is preliminary data.</text>
</comment>
<keyword evidence="2" id="KW-1185">Reference proteome</keyword>